<accession>A0AAV4MA17</accession>
<evidence type="ECO:0000256" key="11">
    <source>
        <dbReference type="SAM" id="MobiDB-lite"/>
    </source>
</evidence>
<reference evidence="13 14" key="1">
    <citation type="submission" date="2021-06" db="EMBL/GenBank/DDBJ databases">
        <title>Caerostris extrusa draft genome.</title>
        <authorList>
            <person name="Kono N."/>
            <person name="Arakawa K."/>
        </authorList>
    </citation>
    <scope>NUCLEOTIDE SEQUENCE [LARGE SCALE GENOMIC DNA]</scope>
</reference>
<dbReference type="PANTHER" id="PTHR10027:SF33">
    <property type="entry name" value="CALCIUM-ACTIVATED POTASSIUM CHANNEL SUBUNIT ALPHA-1-RELATED"/>
    <property type="match status" value="1"/>
</dbReference>
<evidence type="ECO:0000256" key="3">
    <source>
        <dbReference type="ARBA" id="ARBA00022538"/>
    </source>
</evidence>
<keyword evidence="6" id="KW-0630">Potassium</keyword>
<keyword evidence="2" id="KW-0813">Transport</keyword>
<keyword evidence="14" id="KW-1185">Reference proteome</keyword>
<evidence type="ECO:0000313" key="14">
    <source>
        <dbReference type="Proteomes" id="UP001054945"/>
    </source>
</evidence>
<evidence type="ECO:0000256" key="10">
    <source>
        <dbReference type="ARBA" id="ARBA00023303"/>
    </source>
</evidence>
<protein>
    <submittedName>
        <fullName evidence="13">Calcium-activated potassium channel slowpoke</fullName>
    </submittedName>
</protein>
<dbReference type="Proteomes" id="UP001054945">
    <property type="component" value="Unassembled WGS sequence"/>
</dbReference>
<dbReference type="PANTHER" id="PTHR10027">
    <property type="entry name" value="CALCIUM-ACTIVATED POTASSIUM CHANNEL ALPHA CHAIN"/>
    <property type="match status" value="1"/>
</dbReference>
<evidence type="ECO:0000259" key="12">
    <source>
        <dbReference type="Pfam" id="PF03493"/>
    </source>
</evidence>
<dbReference type="EMBL" id="BPLR01019555">
    <property type="protein sequence ID" value="GIX69188.1"/>
    <property type="molecule type" value="Genomic_DNA"/>
</dbReference>
<evidence type="ECO:0000256" key="9">
    <source>
        <dbReference type="ARBA" id="ARBA00023136"/>
    </source>
</evidence>
<sequence>MQSSFLKSINLTGQKLFFTLVEPETPKWQNDYLCGTGMEMYTETLSTSFVGMSFPQAAELCFVKLKLLLLAIEILHDDGSDSKISINPKSQVKLTQDTQGFFIAQSADEVKRVWYYCKNCHEDVRDEKQIKKCKCKSPPAISVVQPRNGSRQKAREKSTP</sequence>
<gene>
    <name evidence="13" type="primary">slo</name>
    <name evidence="13" type="ORF">CEXT_360272</name>
</gene>
<feature type="domain" description="Calcium-activated potassium channel BK alpha subunit" evidence="12">
    <location>
        <begin position="23"/>
        <end position="72"/>
    </location>
</feature>
<dbReference type="Pfam" id="PF03493">
    <property type="entry name" value="BK_channel_a"/>
    <property type="match status" value="1"/>
</dbReference>
<dbReference type="GO" id="GO:0060072">
    <property type="term" value="F:large conductance calcium-activated potassium channel activity"/>
    <property type="evidence" value="ECO:0007669"/>
    <property type="project" value="TreeGrafter"/>
</dbReference>
<evidence type="ECO:0000256" key="4">
    <source>
        <dbReference type="ARBA" id="ARBA00022692"/>
    </source>
</evidence>
<evidence type="ECO:0000256" key="8">
    <source>
        <dbReference type="ARBA" id="ARBA00023065"/>
    </source>
</evidence>
<keyword evidence="9" id="KW-0472">Membrane</keyword>
<keyword evidence="4" id="KW-0812">Transmembrane</keyword>
<comment type="caution">
    <text evidence="13">The sequence shown here is derived from an EMBL/GenBank/DDBJ whole genome shotgun (WGS) entry which is preliminary data.</text>
</comment>
<keyword evidence="5" id="KW-0631">Potassium channel</keyword>
<feature type="region of interest" description="Disordered" evidence="11">
    <location>
        <begin position="140"/>
        <end position="160"/>
    </location>
</feature>
<comment type="subcellular location">
    <subcellularLocation>
        <location evidence="1">Membrane</location>
        <topology evidence="1">Multi-pass membrane protein</topology>
    </subcellularLocation>
</comment>
<proteinExistence type="predicted"/>
<dbReference type="InterPro" id="IPR047871">
    <property type="entry name" value="K_chnl_Slo-like"/>
</dbReference>
<keyword evidence="7" id="KW-1133">Transmembrane helix</keyword>
<name>A0AAV4MA17_CAEEX</name>
<dbReference type="InterPro" id="IPR003929">
    <property type="entry name" value="K_chnl_BK_asu"/>
</dbReference>
<evidence type="ECO:0000256" key="7">
    <source>
        <dbReference type="ARBA" id="ARBA00022989"/>
    </source>
</evidence>
<evidence type="ECO:0000256" key="5">
    <source>
        <dbReference type="ARBA" id="ARBA00022826"/>
    </source>
</evidence>
<evidence type="ECO:0000313" key="13">
    <source>
        <dbReference type="EMBL" id="GIX69188.1"/>
    </source>
</evidence>
<keyword evidence="8" id="KW-0406">Ion transport</keyword>
<dbReference type="AlphaFoldDB" id="A0AAV4MA17"/>
<evidence type="ECO:0000256" key="1">
    <source>
        <dbReference type="ARBA" id="ARBA00004141"/>
    </source>
</evidence>
<organism evidence="13 14">
    <name type="scientific">Caerostris extrusa</name>
    <name type="common">Bark spider</name>
    <name type="synonym">Caerostris bankana</name>
    <dbReference type="NCBI Taxonomy" id="172846"/>
    <lineage>
        <taxon>Eukaryota</taxon>
        <taxon>Metazoa</taxon>
        <taxon>Ecdysozoa</taxon>
        <taxon>Arthropoda</taxon>
        <taxon>Chelicerata</taxon>
        <taxon>Arachnida</taxon>
        <taxon>Araneae</taxon>
        <taxon>Araneomorphae</taxon>
        <taxon>Entelegynae</taxon>
        <taxon>Araneoidea</taxon>
        <taxon>Araneidae</taxon>
        <taxon>Caerostris</taxon>
    </lineage>
</organism>
<evidence type="ECO:0000256" key="6">
    <source>
        <dbReference type="ARBA" id="ARBA00022958"/>
    </source>
</evidence>
<evidence type="ECO:0000256" key="2">
    <source>
        <dbReference type="ARBA" id="ARBA00022448"/>
    </source>
</evidence>
<dbReference type="GO" id="GO:0045211">
    <property type="term" value="C:postsynaptic membrane"/>
    <property type="evidence" value="ECO:0007669"/>
    <property type="project" value="TreeGrafter"/>
</dbReference>
<keyword evidence="10 13" id="KW-0407">Ion channel</keyword>
<keyword evidence="3" id="KW-0633">Potassium transport</keyword>